<evidence type="ECO:0000256" key="2">
    <source>
        <dbReference type="ARBA" id="ARBA00009045"/>
    </source>
</evidence>
<dbReference type="InterPro" id="IPR050925">
    <property type="entry name" value="Rhomboid_protease_S54"/>
</dbReference>
<proteinExistence type="inferred from homology"/>
<reference evidence="10" key="1">
    <citation type="submission" date="2008-03" db="EMBL/GenBank/DDBJ databases">
        <title>Complete sequence of chromosome of Beijerinckia indica subsp. indica ATCC 9039.</title>
        <authorList>
            <consortium name="US DOE Joint Genome Institute"/>
            <person name="Copeland A."/>
            <person name="Lucas S."/>
            <person name="Lapidus A."/>
            <person name="Glavina del Rio T."/>
            <person name="Dalin E."/>
            <person name="Tice H."/>
            <person name="Bruce D."/>
            <person name="Goodwin L."/>
            <person name="Pitluck S."/>
            <person name="LaButti K."/>
            <person name="Schmutz J."/>
            <person name="Larimer F."/>
            <person name="Land M."/>
            <person name="Hauser L."/>
            <person name="Kyrpides N."/>
            <person name="Mikhailova N."/>
            <person name="Dunfield P.F."/>
            <person name="Dedysh S.N."/>
            <person name="Liesack W."/>
            <person name="Saw J.H."/>
            <person name="Alam M."/>
            <person name="Chen Y."/>
            <person name="Murrell J.C."/>
            <person name="Richardson P."/>
        </authorList>
    </citation>
    <scope>NUCLEOTIDE SEQUENCE [LARGE SCALE GENOMIC DNA]</scope>
    <source>
        <strain evidence="10">ATCC 9039 / DSM 1715 / NCIMB 8712</strain>
    </source>
</reference>
<gene>
    <name evidence="9" type="ordered locus">Bind_0940</name>
</gene>
<dbReference type="HOGENOM" id="CLU_055068_5_0_5"/>
<feature type="transmembrane region" description="Helical" evidence="7">
    <location>
        <begin position="210"/>
        <end position="231"/>
    </location>
</feature>
<evidence type="ECO:0000256" key="1">
    <source>
        <dbReference type="ARBA" id="ARBA00004141"/>
    </source>
</evidence>
<feature type="transmembrane region" description="Helical" evidence="7">
    <location>
        <begin position="128"/>
        <end position="145"/>
    </location>
</feature>
<dbReference type="Pfam" id="PF01694">
    <property type="entry name" value="Rhomboid"/>
    <property type="match status" value="1"/>
</dbReference>
<evidence type="ECO:0000313" key="10">
    <source>
        <dbReference type="Proteomes" id="UP000001695"/>
    </source>
</evidence>
<feature type="transmembrane region" description="Helical" evidence="7">
    <location>
        <begin position="92"/>
        <end position="116"/>
    </location>
</feature>
<comment type="subcellular location">
    <subcellularLocation>
        <location evidence="1">Membrane</location>
        <topology evidence="1">Multi-pass membrane protein</topology>
    </subcellularLocation>
</comment>
<reference evidence="9 10" key="2">
    <citation type="journal article" date="2010" name="J. Bacteriol.">
        <title>Complete genome sequence of Beijerinckia indica subsp. indica.</title>
        <authorList>
            <person name="Tamas I."/>
            <person name="Dedysh S.N."/>
            <person name="Liesack W."/>
            <person name="Stott M.B."/>
            <person name="Alam M."/>
            <person name="Murrell J.C."/>
            <person name="Dunfield P.F."/>
        </authorList>
    </citation>
    <scope>NUCLEOTIDE SEQUENCE [LARGE SCALE GENOMIC DNA]</scope>
    <source>
        <strain evidence="10">ATCC 9039 / DSM 1715 / NCIMB 8712</strain>
    </source>
</reference>
<dbReference type="GO" id="GO:0016020">
    <property type="term" value="C:membrane"/>
    <property type="evidence" value="ECO:0007669"/>
    <property type="project" value="UniProtKB-SubCell"/>
</dbReference>
<dbReference type="GO" id="GO:0004252">
    <property type="term" value="F:serine-type endopeptidase activity"/>
    <property type="evidence" value="ECO:0007669"/>
    <property type="project" value="InterPro"/>
</dbReference>
<dbReference type="Gene3D" id="1.20.1540.10">
    <property type="entry name" value="Rhomboid-like"/>
    <property type="match status" value="1"/>
</dbReference>
<feature type="transmembrane region" description="Helical" evidence="7">
    <location>
        <begin position="151"/>
        <end position="173"/>
    </location>
</feature>
<keyword evidence="4" id="KW-0378">Hydrolase</keyword>
<sequence length="265" mass="29197">MPAKREKIFNIPPVILTLLVVLFAIQALCDWLSPEQFLRLLQNFSFVPGRFTFQIDPDRVTDVLNALAREDELKMQAALFFLNNGEPHYWTVLTYAFLHGGWAHVGMNGLWFGAFGSAVARRFGSGRFLLFCAGGAIAGAFMHFLTHMADLQPIVGASAVVSAAMAAAIRFVFQPGAPLGGTLGFSDVEGDDLYRQPALPLRDVFSDRQALTFLAFWFLSNFLFGVMPGSLGLTDATIAWEAHIGGFLFGLIAFRWFDPSAKIVH</sequence>
<dbReference type="STRING" id="395963.Bind_0940"/>
<dbReference type="KEGG" id="bid:Bind_0940"/>
<evidence type="ECO:0000256" key="7">
    <source>
        <dbReference type="SAM" id="Phobius"/>
    </source>
</evidence>
<dbReference type="OrthoDB" id="9797190at2"/>
<dbReference type="AlphaFoldDB" id="B2II04"/>
<evidence type="ECO:0000256" key="4">
    <source>
        <dbReference type="ARBA" id="ARBA00022801"/>
    </source>
</evidence>
<keyword evidence="5 7" id="KW-1133">Transmembrane helix</keyword>
<evidence type="ECO:0000313" key="9">
    <source>
        <dbReference type="EMBL" id="ACB94587.1"/>
    </source>
</evidence>
<dbReference type="eggNOG" id="COG0705">
    <property type="taxonomic scope" value="Bacteria"/>
</dbReference>
<dbReference type="RefSeq" id="WP_012383944.1">
    <property type="nucleotide sequence ID" value="NC_010581.1"/>
</dbReference>
<keyword evidence="6 7" id="KW-0472">Membrane</keyword>
<keyword evidence="10" id="KW-1185">Reference proteome</keyword>
<organism evidence="9 10">
    <name type="scientific">Beijerinckia indica subsp. indica (strain ATCC 9039 / DSM 1715 / NCIMB 8712)</name>
    <dbReference type="NCBI Taxonomy" id="395963"/>
    <lineage>
        <taxon>Bacteria</taxon>
        <taxon>Pseudomonadati</taxon>
        <taxon>Pseudomonadota</taxon>
        <taxon>Alphaproteobacteria</taxon>
        <taxon>Hyphomicrobiales</taxon>
        <taxon>Beijerinckiaceae</taxon>
        <taxon>Beijerinckia</taxon>
    </lineage>
</organism>
<comment type="similarity">
    <text evidence="2">Belongs to the peptidase S54 family.</text>
</comment>
<protein>
    <submittedName>
        <fullName evidence="9">Rhomboid family protein</fullName>
    </submittedName>
</protein>
<evidence type="ECO:0000256" key="3">
    <source>
        <dbReference type="ARBA" id="ARBA00022692"/>
    </source>
</evidence>
<name>B2II04_BEII9</name>
<feature type="domain" description="Peptidase S54 rhomboid" evidence="8">
    <location>
        <begin position="88"/>
        <end position="253"/>
    </location>
</feature>
<evidence type="ECO:0000259" key="8">
    <source>
        <dbReference type="Pfam" id="PF01694"/>
    </source>
</evidence>
<dbReference type="InterPro" id="IPR022764">
    <property type="entry name" value="Peptidase_S54_rhomboid_dom"/>
</dbReference>
<keyword evidence="3 7" id="KW-0812">Transmembrane</keyword>
<dbReference type="PANTHER" id="PTHR43731">
    <property type="entry name" value="RHOMBOID PROTEASE"/>
    <property type="match status" value="1"/>
</dbReference>
<dbReference type="PANTHER" id="PTHR43731:SF14">
    <property type="entry name" value="PRESENILIN-ASSOCIATED RHOMBOID-LIKE PROTEIN, MITOCHONDRIAL"/>
    <property type="match status" value="1"/>
</dbReference>
<evidence type="ECO:0000256" key="5">
    <source>
        <dbReference type="ARBA" id="ARBA00022989"/>
    </source>
</evidence>
<accession>B2II04</accession>
<dbReference type="InterPro" id="IPR035952">
    <property type="entry name" value="Rhomboid-like_sf"/>
</dbReference>
<feature type="transmembrane region" description="Helical" evidence="7">
    <location>
        <begin position="237"/>
        <end position="257"/>
    </location>
</feature>
<dbReference type="EMBL" id="CP001016">
    <property type="protein sequence ID" value="ACB94587.1"/>
    <property type="molecule type" value="Genomic_DNA"/>
</dbReference>
<dbReference type="SUPFAM" id="SSF144091">
    <property type="entry name" value="Rhomboid-like"/>
    <property type="match status" value="1"/>
</dbReference>
<evidence type="ECO:0000256" key="6">
    <source>
        <dbReference type="ARBA" id="ARBA00023136"/>
    </source>
</evidence>
<dbReference type="Proteomes" id="UP000001695">
    <property type="component" value="Chromosome"/>
</dbReference>